<reference evidence="3 6" key="1">
    <citation type="submission" date="2018-09" db="EMBL/GenBank/DDBJ databases">
        <title>Roseomonas sp. nov., isolated from feces of Tibetan antelopes in the Qinghai-Tibet plateau, China.</title>
        <authorList>
            <person name="Tian Z."/>
        </authorList>
    </citation>
    <scope>NUCLEOTIDE SEQUENCE [LARGE SCALE GENOMIC DNA]</scope>
    <source>
        <strain evidence="4 5">Z23</strain>
        <strain evidence="3 6">Z24</strain>
    </source>
</reference>
<dbReference type="InterPro" id="IPR042100">
    <property type="entry name" value="Bug_dom1"/>
</dbReference>
<accession>A0A3A9J9U9</accession>
<evidence type="ECO:0000256" key="1">
    <source>
        <dbReference type="ARBA" id="ARBA00006987"/>
    </source>
</evidence>
<dbReference type="PANTHER" id="PTHR42928:SF5">
    <property type="entry name" value="BLR1237 PROTEIN"/>
    <property type="match status" value="1"/>
</dbReference>
<evidence type="ECO:0000313" key="4">
    <source>
        <dbReference type="EMBL" id="RMI15566.1"/>
    </source>
</evidence>
<dbReference type="RefSeq" id="WP_120639234.1">
    <property type="nucleotide sequence ID" value="NZ_RAQU01000098.1"/>
</dbReference>
<dbReference type="PIRSF" id="PIRSF017082">
    <property type="entry name" value="YflP"/>
    <property type="match status" value="1"/>
</dbReference>
<evidence type="ECO:0000313" key="6">
    <source>
        <dbReference type="Proteomes" id="UP000278036"/>
    </source>
</evidence>
<keyword evidence="5" id="KW-1185">Reference proteome</keyword>
<evidence type="ECO:0000313" key="3">
    <source>
        <dbReference type="EMBL" id="RKK03212.1"/>
    </source>
</evidence>
<name>A0A3A9J9U9_9PROT</name>
<dbReference type="Gene3D" id="3.40.190.150">
    <property type="entry name" value="Bordetella uptake gene, domain 1"/>
    <property type="match status" value="1"/>
</dbReference>
<dbReference type="CDD" id="cd07012">
    <property type="entry name" value="PBP2_Bug_TTT"/>
    <property type="match status" value="1"/>
</dbReference>
<gene>
    <name evidence="3" type="ORF">D6Z83_15740</name>
    <name evidence="4" type="ORF">EBE87_25225</name>
</gene>
<dbReference type="AlphaFoldDB" id="A0A3A9J9U9"/>
<dbReference type="Proteomes" id="UP000278036">
    <property type="component" value="Unassembled WGS sequence"/>
</dbReference>
<organism evidence="3 6">
    <name type="scientific">Teichococcus wenyumeiae</name>
    <dbReference type="NCBI Taxonomy" id="2478470"/>
    <lineage>
        <taxon>Bacteria</taxon>
        <taxon>Pseudomonadati</taxon>
        <taxon>Pseudomonadota</taxon>
        <taxon>Alphaproteobacteria</taxon>
        <taxon>Acetobacterales</taxon>
        <taxon>Roseomonadaceae</taxon>
        <taxon>Roseomonas</taxon>
    </lineage>
</organism>
<dbReference type="Proteomes" id="UP000274097">
    <property type="component" value="Unassembled WGS sequence"/>
</dbReference>
<dbReference type="InterPro" id="IPR005064">
    <property type="entry name" value="BUG"/>
</dbReference>
<feature type="chain" id="PRO_5017414968" evidence="2">
    <location>
        <begin position="25"/>
        <end position="321"/>
    </location>
</feature>
<dbReference type="PANTHER" id="PTHR42928">
    <property type="entry name" value="TRICARBOXYLATE-BINDING PROTEIN"/>
    <property type="match status" value="1"/>
</dbReference>
<dbReference type="EMBL" id="RFLX01000050">
    <property type="protein sequence ID" value="RMI15566.1"/>
    <property type="molecule type" value="Genomic_DNA"/>
</dbReference>
<dbReference type="Gene3D" id="3.40.190.10">
    <property type="entry name" value="Periplasmic binding protein-like II"/>
    <property type="match status" value="1"/>
</dbReference>
<dbReference type="EMBL" id="RAQU01000098">
    <property type="protein sequence ID" value="RKK03212.1"/>
    <property type="molecule type" value="Genomic_DNA"/>
</dbReference>
<evidence type="ECO:0000313" key="5">
    <source>
        <dbReference type="Proteomes" id="UP000274097"/>
    </source>
</evidence>
<comment type="similarity">
    <text evidence="1">Belongs to the UPF0065 (bug) family.</text>
</comment>
<keyword evidence="2" id="KW-0732">Signal</keyword>
<proteinExistence type="inferred from homology"/>
<dbReference type="InParanoid" id="A0A3A9J9U9"/>
<dbReference type="OrthoDB" id="7250553at2"/>
<feature type="signal peptide" evidence="2">
    <location>
        <begin position="1"/>
        <end position="24"/>
    </location>
</feature>
<evidence type="ECO:0000256" key="2">
    <source>
        <dbReference type="SAM" id="SignalP"/>
    </source>
</evidence>
<dbReference type="SUPFAM" id="SSF53850">
    <property type="entry name" value="Periplasmic binding protein-like II"/>
    <property type="match status" value="1"/>
</dbReference>
<comment type="caution">
    <text evidence="3">The sequence shown here is derived from an EMBL/GenBank/DDBJ whole genome shotgun (WGS) entry which is preliminary data.</text>
</comment>
<dbReference type="Pfam" id="PF03401">
    <property type="entry name" value="TctC"/>
    <property type="match status" value="1"/>
</dbReference>
<protein>
    <submittedName>
        <fullName evidence="3">Tripartite tricarboxylate transporter substrate binding protein</fullName>
    </submittedName>
</protein>
<sequence length="321" mass="33555">MKRRTLLASLAVGSAVSGMASAEAAYPARPIRMISPFPPGGGTDLLARALCTRLSEANSWTMVVENRAGANGTIGLAEAARADASGYDIVLGQQDNMILAPLLTKVAFDPLRDFTPIAFAATTPLLLLSSANSPYRSFEDLAKAARAAPDRLTFGSSGSGSNSHVVSELLARRAGVRMQHVPYRGSNPALMDLIGGHVSAIGASIASAMSAIQSAAVRPLAVTGARRNPSLPAVPTLVELGYDVQITNWWGVLGPAGVPQPVVERLNQAVNVQLGRPDLARTLNDQGIEPAPTSAAAFASMLRKEAETWKSIVAEIGLRLD</sequence>